<reference evidence="3" key="1">
    <citation type="journal article" date="2019" name="Int. J. Syst. Evol. Microbiol.">
        <title>The Global Catalogue of Microorganisms (GCM) 10K type strain sequencing project: providing services to taxonomists for standard genome sequencing and annotation.</title>
        <authorList>
            <consortium name="The Broad Institute Genomics Platform"/>
            <consortium name="The Broad Institute Genome Sequencing Center for Infectious Disease"/>
            <person name="Wu L."/>
            <person name="Ma J."/>
        </authorList>
    </citation>
    <scope>NUCLEOTIDE SEQUENCE [LARGE SCALE GENOMIC DNA]</scope>
    <source>
        <strain evidence="3">PCU 280</strain>
    </source>
</reference>
<evidence type="ECO:0000313" key="3">
    <source>
        <dbReference type="Proteomes" id="UP001596233"/>
    </source>
</evidence>
<proteinExistence type="predicted"/>
<protein>
    <submittedName>
        <fullName evidence="2">Uncharacterized protein</fullName>
    </submittedName>
</protein>
<keyword evidence="1" id="KW-0732">Signal</keyword>
<organism evidence="2 3">
    <name type="scientific">Paenibacillus septentrionalis</name>
    <dbReference type="NCBI Taxonomy" id="429342"/>
    <lineage>
        <taxon>Bacteria</taxon>
        <taxon>Bacillati</taxon>
        <taxon>Bacillota</taxon>
        <taxon>Bacilli</taxon>
        <taxon>Bacillales</taxon>
        <taxon>Paenibacillaceae</taxon>
        <taxon>Paenibacillus</taxon>
    </lineage>
</organism>
<feature type="chain" id="PRO_5046360790" evidence="1">
    <location>
        <begin position="22"/>
        <end position="210"/>
    </location>
</feature>
<sequence>MISRTSRVTFFTILLFLLAFCSGCNNEAKRDANIAYISINENSQYKKTFKELNLGILYDFNLRLTEADTSWVTLWVEGYKHGEPTEPFRLIELSYGSSLQKVTEGPLGFGIIKSRAEEDPLFFLYSSGASIPPRTMNNIFDTETARAIAWDFAIGDKELGLQSGEIKVLGVTREVDKIIKTYDYQDTDQINQIIEEDLTVLLLKIKVERQ</sequence>
<dbReference type="RefSeq" id="WP_379234110.1">
    <property type="nucleotide sequence ID" value="NZ_JBHSTE010000003.1"/>
</dbReference>
<gene>
    <name evidence="2" type="ORF">ACFP56_10495</name>
</gene>
<dbReference type="Proteomes" id="UP001596233">
    <property type="component" value="Unassembled WGS sequence"/>
</dbReference>
<evidence type="ECO:0000256" key="1">
    <source>
        <dbReference type="SAM" id="SignalP"/>
    </source>
</evidence>
<dbReference type="EMBL" id="JBHSTE010000003">
    <property type="protein sequence ID" value="MFC6333053.1"/>
    <property type="molecule type" value="Genomic_DNA"/>
</dbReference>
<comment type="caution">
    <text evidence="2">The sequence shown here is derived from an EMBL/GenBank/DDBJ whole genome shotgun (WGS) entry which is preliminary data.</text>
</comment>
<evidence type="ECO:0000313" key="2">
    <source>
        <dbReference type="EMBL" id="MFC6333053.1"/>
    </source>
</evidence>
<accession>A0ABW1V628</accession>
<name>A0ABW1V628_9BACL</name>
<feature type="signal peptide" evidence="1">
    <location>
        <begin position="1"/>
        <end position="21"/>
    </location>
</feature>
<keyword evidence="3" id="KW-1185">Reference proteome</keyword>